<feature type="binding site" evidence="5">
    <location>
        <position position="289"/>
    </location>
    <ligand>
        <name>S-adenosyl-L-methionine</name>
        <dbReference type="ChEBI" id="CHEBI:59789"/>
    </ligand>
</feature>
<dbReference type="Pfam" id="PF21153">
    <property type="entry name" value="NSUN5_N"/>
    <property type="match status" value="1"/>
</dbReference>
<evidence type="ECO:0000256" key="6">
    <source>
        <dbReference type="SAM" id="MobiDB-lite"/>
    </source>
</evidence>
<dbReference type="Pfam" id="PF21148">
    <property type="entry name" value="NSUN5_fdxn-like"/>
    <property type="match status" value="1"/>
</dbReference>
<evidence type="ECO:0000256" key="3">
    <source>
        <dbReference type="ARBA" id="ARBA00022691"/>
    </source>
</evidence>
<evidence type="ECO:0000259" key="7">
    <source>
        <dbReference type="PROSITE" id="PS51686"/>
    </source>
</evidence>
<keyword evidence="3 5" id="KW-0949">S-adenosyl-L-methionine</keyword>
<dbReference type="PRINTS" id="PR02008">
    <property type="entry name" value="RCMTFAMILY"/>
</dbReference>
<keyword evidence="4 5" id="KW-0694">RNA-binding</keyword>
<dbReference type="AlphaFoldDB" id="A0AAN9AU05"/>
<organism evidence="8 9">
    <name type="scientific">Littorina saxatilis</name>
    <dbReference type="NCBI Taxonomy" id="31220"/>
    <lineage>
        <taxon>Eukaryota</taxon>
        <taxon>Metazoa</taxon>
        <taxon>Spiralia</taxon>
        <taxon>Lophotrochozoa</taxon>
        <taxon>Mollusca</taxon>
        <taxon>Gastropoda</taxon>
        <taxon>Caenogastropoda</taxon>
        <taxon>Littorinimorpha</taxon>
        <taxon>Littorinoidea</taxon>
        <taxon>Littorinidae</taxon>
        <taxon>Littorina</taxon>
    </lineage>
</organism>
<comment type="caution">
    <text evidence="8">The sequence shown here is derived from an EMBL/GenBank/DDBJ whole genome shotgun (WGS) entry which is preliminary data.</text>
</comment>
<protein>
    <recommendedName>
        <fullName evidence="7">SAM-dependent MTase RsmB/NOP-type domain-containing protein</fullName>
    </recommendedName>
</protein>
<name>A0AAN9AU05_9CAEN</name>
<gene>
    <name evidence="8" type="ORF">V1264_007064</name>
</gene>
<dbReference type="InterPro" id="IPR049560">
    <property type="entry name" value="MeTrfase_RsmB-F_NOP2_cat"/>
</dbReference>
<dbReference type="Gene3D" id="3.30.70.1170">
    <property type="entry name" value="Sun protein, domain 3"/>
    <property type="match status" value="1"/>
</dbReference>
<proteinExistence type="inferred from homology"/>
<dbReference type="InterPro" id="IPR048889">
    <property type="entry name" value="NSUN5_RCM1_N"/>
</dbReference>
<keyword evidence="1 5" id="KW-0489">Methyltransferase</keyword>
<dbReference type="PROSITE" id="PS51686">
    <property type="entry name" value="SAM_MT_RSMB_NOP"/>
    <property type="match status" value="1"/>
</dbReference>
<evidence type="ECO:0000313" key="8">
    <source>
        <dbReference type="EMBL" id="KAK7093285.1"/>
    </source>
</evidence>
<feature type="binding site" evidence="5">
    <location>
        <position position="309"/>
    </location>
    <ligand>
        <name>S-adenosyl-L-methionine</name>
        <dbReference type="ChEBI" id="CHEBI:59789"/>
    </ligand>
</feature>
<sequence length="661" mass="74070">MDLYTEAAAVLEKFENKQGSVKSLVFATNYRNVRQLYALVCESLKYQPVLLRIFKDSESLQKEETLKGQPHLATVLLYEHLMGKGLGRAGRIRSCIVKNKKEIQDLCSMLLEERGVASLNDLLSSQCQALNKLPIPRYVRVNKLKMTVEDVVAAFAADGWVWQGSLSLVDFQSAVESLGQERFGLDPLLPDVLVFPPGTDLHDHPLTTAGNIVLQDRASCLPAHVLNPPQGTTVLDCCAAPGNKTSHAASLMANSGKILAYERDAQRMSLLRQQLRKTGVSNTTMVHQDFLSVDPHDAEFADVEYILVDPSCSGSGMMSRMDHVHKDSNDDAASLRLLKLQRFQISILKHALRFPAAQRVVYSTCSIHEQENEQVVNEVAEQVKENFQVKKIFPELSHRGKGSDDISKCCLRMSPKKDLTNGFFVACFERVDGEVEGARDSDTSGELTSDIGAKEECLQKKKKSRKVTHSEDEDDLNHGKGNIAEEEHIAVQSDWQENTQGDLTDSKKKTKKKNRQLQGRQGDDTAEEEKVKSAQREGDTDQLQCQQVEMDDQDRSKKSRKKRKKASQVREEECDIGQANASAQAQNRDKPNHSQVDNSEDGSKKSKKKRKRKLSLTEGSQHEETASLAVQGFDKDQRQYQAHGDVTASKKRKKTKHRKKE</sequence>
<evidence type="ECO:0000256" key="4">
    <source>
        <dbReference type="ARBA" id="ARBA00022884"/>
    </source>
</evidence>
<dbReference type="SUPFAM" id="SSF53335">
    <property type="entry name" value="S-adenosyl-L-methionine-dependent methyltransferases"/>
    <property type="match status" value="1"/>
</dbReference>
<comment type="similarity">
    <text evidence="5">Belongs to the class I-like SAM-binding methyltransferase superfamily. RsmB/NOP family.</text>
</comment>
<dbReference type="GO" id="GO:0005730">
    <property type="term" value="C:nucleolus"/>
    <property type="evidence" value="ECO:0007669"/>
    <property type="project" value="TreeGrafter"/>
</dbReference>
<dbReference type="CDD" id="cd02440">
    <property type="entry name" value="AdoMet_MTases"/>
    <property type="match status" value="1"/>
</dbReference>
<dbReference type="FunFam" id="3.40.50.150:FF:000389">
    <property type="entry name" value="NOL1/NOP2/sun family, putative"/>
    <property type="match status" value="1"/>
</dbReference>
<dbReference type="InterPro" id="IPR029063">
    <property type="entry name" value="SAM-dependent_MTases_sf"/>
</dbReference>
<dbReference type="PANTHER" id="PTHR22807">
    <property type="entry name" value="NOP2 YEAST -RELATED NOL1/NOP2/FMU SUN DOMAIN-CONTAINING"/>
    <property type="match status" value="1"/>
</dbReference>
<keyword evidence="9" id="KW-1185">Reference proteome</keyword>
<feature type="compositionally biased region" description="Basic residues" evidence="6">
    <location>
        <begin position="605"/>
        <end position="614"/>
    </location>
</feature>
<feature type="domain" description="SAM-dependent MTase RsmB/NOP-type" evidence="7">
    <location>
        <begin position="127"/>
        <end position="431"/>
    </location>
</feature>
<dbReference type="EMBL" id="JBAMIC010000019">
    <property type="protein sequence ID" value="KAK7093285.1"/>
    <property type="molecule type" value="Genomic_DNA"/>
</dbReference>
<dbReference type="InterPro" id="IPR001678">
    <property type="entry name" value="MeTrfase_RsmB-F_NOP2_dom"/>
</dbReference>
<dbReference type="PANTHER" id="PTHR22807:SF4">
    <property type="entry name" value="28S RRNA (CYTOSINE-C(5))-METHYLTRANSFERASE"/>
    <property type="match status" value="1"/>
</dbReference>
<feature type="compositionally biased region" description="Basic residues" evidence="6">
    <location>
        <begin position="649"/>
        <end position="661"/>
    </location>
</feature>
<feature type="active site" description="Nucleophile" evidence="5">
    <location>
        <position position="365"/>
    </location>
</feature>
<evidence type="ECO:0000313" key="9">
    <source>
        <dbReference type="Proteomes" id="UP001374579"/>
    </source>
</evidence>
<dbReference type="Gene3D" id="3.40.50.150">
    <property type="entry name" value="Vaccinia Virus protein VP39"/>
    <property type="match status" value="1"/>
</dbReference>
<dbReference type="InterPro" id="IPR023267">
    <property type="entry name" value="RCMT"/>
</dbReference>
<feature type="compositionally biased region" description="Basic and acidic residues" evidence="6">
    <location>
        <begin position="528"/>
        <end position="539"/>
    </location>
</feature>
<feature type="compositionally biased region" description="Basic residues" evidence="6">
    <location>
        <begin position="557"/>
        <end position="567"/>
    </location>
</feature>
<feature type="region of interest" description="Disordered" evidence="6">
    <location>
        <begin position="437"/>
        <end position="661"/>
    </location>
</feature>
<accession>A0AAN9AU05</accession>
<keyword evidence="2 5" id="KW-0808">Transferase</keyword>
<evidence type="ECO:0000256" key="1">
    <source>
        <dbReference type="ARBA" id="ARBA00022603"/>
    </source>
</evidence>
<dbReference type="Proteomes" id="UP001374579">
    <property type="component" value="Unassembled WGS sequence"/>
</dbReference>
<dbReference type="InterPro" id="IPR049561">
    <property type="entry name" value="NSUN5_7_fdxn-like"/>
</dbReference>
<feature type="compositionally biased region" description="Polar residues" evidence="6">
    <location>
        <begin position="493"/>
        <end position="503"/>
    </location>
</feature>
<dbReference type="Pfam" id="PF01189">
    <property type="entry name" value="Methyltr_RsmB-F"/>
    <property type="match status" value="1"/>
</dbReference>
<feature type="binding site" evidence="5">
    <location>
        <position position="262"/>
    </location>
    <ligand>
        <name>S-adenosyl-L-methionine</name>
        <dbReference type="ChEBI" id="CHEBI:59789"/>
    </ligand>
</feature>
<feature type="binding site" evidence="5">
    <location>
        <begin position="238"/>
        <end position="244"/>
    </location>
    <ligand>
        <name>S-adenosyl-L-methionine</name>
        <dbReference type="ChEBI" id="CHEBI:59789"/>
    </ligand>
</feature>
<dbReference type="GO" id="GO:0008173">
    <property type="term" value="F:RNA methyltransferase activity"/>
    <property type="evidence" value="ECO:0007669"/>
    <property type="project" value="InterPro"/>
</dbReference>
<reference evidence="8 9" key="1">
    <citation type="submission" date="2024-02" db="EMBL/GenBank/DDBJ databases">
        <title>Chromosome-scale genome assembly of the rough periwinkle Littorina saxatilis.</title>
        <authorList>
            <person name="De Jode A."/>
            <person name="Faria R."/>
            <person name="Formenti G."/>
            <person name="Sims Y."/>
            <person name="Smith T.P."/>
            <person name="Tracey A."/>
            <person name="Wood J.M.D."/>
            <person name="Zagrodzka Z.B."/>
            <person name="Johannesson K."/>
            <person name="Butlin R.K."/>
            <person name="Leder E.H."/>
        </authorList>
    </citation>
    <scope>NUCLEOTIDE SEQUENCE [LARGE SCALE GENOMIC DNA]</scope>
    <source>
        <strain evidence="8">Snail1</strain>
        <tissue evidence="8">Muscle</tissue>
    </source>
</reference>
<dbReference type="GO" id="GO:0003723">
    <property type="term" value="F:RNA binding"/>
    <property type="evidence" value="ECO:0007669"/>
    <property type="project" value="UniProtKB-UniRule"/>
</dbReference>
<evidence type="ECO:0000256" key="2">
    <source>
        <dbReference type="ARBA" id="ARBA00022679"/>
    </source>
</evidence>
<evidence type="ECO:0000256" key="5">
    <source>
        <dbReference type="PROSITE-ProRule" id="PRU01023"/>
    </source>
</evidence>
<dbReference type="GO" id="GO:0070475">
    <property type="term" value="P:rRNA base methylation"/>
    <property type="evidence" value="ECO:0007669"/>
    <property type="project" value="TreeGrafter"/>
</dbReference>